<sequence>MQRETISHSTRNTNLTIFDFCYYLNKVQAEFCPSKQPSWQASAQTHLFTLHRHLIPNFLKTLEHYFSVLSYISFRDQLVLKIPPLS</sequence>
<proteinExistence type="predicted"/>
<dbReference type="EMBL" id="GBRH01271981">
    <property type="protein sequence ID" value="JAD25914.1"/>
    <property type="molecule type" value="Transcribed_RNA"/>
</dbReference>
<name>A0A0A8YHF3_ARUDO</name>
<reference evidence="1" key="2">
    <citation type="journal article" date="2015" name="Data Brief">
        <title>Shoot transcriptome of the giant reed, Arundo donax.</title>
        <authorList>
            <person name="Barrero R.A."/>
            <person name="Guerrero F.D."/>
            <person name="Moolhuijzen P."/>
            <person name="Goolsby J.A."/>
            <person name="Tidwell J."/>
            <person name="Bellgard S.E."/>
            <person name="Bellgard M.I."/>
        </authorList>
    </citation>
    <scope>NUCLEOTIDE SEQUENCE</scope>
    <source>
        <tissue evidence="1">Shoot tissue taken approximately 20 cm above the soil surface</tissue>
    </source>
</reference>
<protein>
    <submittedName>
        <fullName evidence="1">Uncharacterized protein</fullName>
    </submittedName>
</protein>
<reference evidence="1" key="1">
    <citation type="submission" date="2014-09" db="EMBL/GenBank/DDBJ databases">
        <authorList>
            <person name="Magalhaes I.L.F."/>
            <person name="Oliveira U."/>
            <person name="Santos F.R."/>
            <person name="Vidigal T.H.D.A."/>
            <person name="Brescovit A.D."/>
            <person name="Santos A.J."/>
        </authorList>
    </citation>
    <scope>NUCLEOTIDE SEQUENCE</scope>
    <source>
        <tissue evidence="1">Shoot tissue taken approximately 20 cm above the soil surface</tissue>
    </source>
</reference>
<evidence type="ECO:0000313" key="1">
    <source>
        <dbReference type="EMBL" id="JAD25914.1"/>
    </source>
</evidence>
<organism evidence="1">
    <name type="scientific">Arundo donax</name>
    <name type="common">Giant reed</name>
    <name type="synonym">Donax arundinaceus</name>
    <dbReference type="NCBI Taxonomy" id="35708"/>
    <lineage>
        <taxon>Eukaryota</taxon>
        <taxon>Viridiplantae</taxon>
        <taxon>Streptophyta</taxon>
        <taxon>Embryophyta</taxon>
        <taxon>Tracheophyta</taxon>
        <taxon>Spermatophyta</taxon>
        <taxon>Magnoliopsida</taxon>
        <taxon>Liliopsida</taxon>
        <taxon>Poales</taxon>
        <taxon>Poaceae</taxon>
        <taxon>PACMAD clade</taxon>
        <taxon>Arundinoideae</taxon>
        <taxon>Arundineae</taxon>
        <taxon>Arundo</taxon>
    </lineage>
</organism>
<accession>A0A0A8YHF3</accession>
<dbReference type="AlphaFoldDB" id="A0A0A8YHF3"/>